<evidence type="ECO:0000256" key="5">
    <source>
        <dbReference type="ARBA" id="ARBA00023136"/>
    </source>
</evidence>
<dbReference type="PANTHER" id="PTHR30177:SF30">
    <property type="entry name" value="GLYCINE BETAINE UPTAKE SYSTEM PERMEASE PROTEIN YEHY"/>
    <property type="match status" value="1"/>
</dbReference>
<comment type="similarity">
    <text evidence="6">Belongs to the binding-protein-dependent transport system permease family.</text>
</comment>
<feature type="transmembrane region" description="Helical" evidence="6">
    <location>
        <begin position="236"/>
        <end position="263"/>
    </location>
</feature>
<feature type="transmembrane region" description="Helical" evidence="6">
    <location>
        <begin position="129"/>
        <end position="149"/>
    </location>
</feature>
<feature type="domain" description="ABC transmembrane type-1" evidence="7">
    <location>
        <begin position="198"/>
        <end position="393"/>
    </location>
</feature>
<dbReference type="SUPFAM" id="SSF161098">
    <property type="entry name" value="MetI-like"/>
    <property type="match status" value="1"/>
</dbReference>
<dbReference type="EMBL" id="FRXO01000012">
    <property type="protein sequence ID" value="SHO67268.1"/>
    <property type="molecule type" value="Genomic_DNA"/>
</dbReference>
<evidence type="ECO:0000256" key="2">
    <source>
        <dbReference type="ARBA" id="ARBA00022448"/>
    </source>
</evidence>
<dbReference type="Gene3D" id="1.10.3720.10">
    <property type="entry name" value="MetI-like"/>
    <property type="match status" value="1"/>
</dbReference>
<feature type="transmembrane region" description="Helical" evidence="6">
    <location>
        <begin position="269"/>
        <end position="289"/>
    </location>
</feature>
<dbReference type="InterPro" id="IPR000515">
    <property type="entry name" value="MetI-like"/>
</dbReference>
<gene>
    <name evidence="8" type="ORF">SAMN02745172_03943</name>
</gene>
<sequence>MSLAGEGALAAAPAASRSDEPPRANPLLVLIVAGMALAVIAGGFVTVAPNRILSGKPVSLWLAVEPQWSLMLATLAVALGGLAFGRRTAAVDGMVAALAAALLVGVLAAAGHAAALVTEASGTMARTSFGLSFWVVLAGAAFALTDAVGRAAPNPLVQFLIAAAVLAVVAVLASFGIFDQLSLVREFFTRRAMFFAEVGTHVALVLGALVVTLPAGAALGAFAFSRRRAASAVFGGLNLVQTIPSIALFGLLIGPLTALAAAFPLLKALGIGGIGAAPAIIALSLYGLLPVARGVFVGLESVPVAAVEAARGMGMTERQILWQVAVPLALPVLLTALRLVVIQLIGLTVVAALIGAGGLGAFIFLGLGQTATDLILLGALSSIGLALVADLALRTVGGLTASGGRP</sequence>
<evidence type="ECO:0000256" key="1">
    <source>
        <dbReference type="ARBA" id="ARBA00004651"/>
    </source>
</evidence>
<feature type="transmembrane region" description="Helical" evidence="6">
    <location>
        <begin position="198"/>
        <end position="224"/>
    </location>
</feature>
<dbReference type="Proteomes" id="UP000186406">
    <property type="component" value="Unassembled WGS sequence"/>
</dbReference>
<dbReference type="GO" id="GO:0031460">
    <property type="term" value="P:glycine betaine transport"/>
    <property type="evidence" value="ECO:0007669"/>
    <property type="project" value="TreeGrafter"/>
</dbReference>
<name>A0A1M7ZQT4_9HYPH</name>
<reference evidence="8 9" key="1">
    <citation type="submission" date="2016-12" db="EMBL/GenBank/DDBJ databases">
        <authorList>
            <person name="Song W.-J."/>
            <person name="Kurnit D.M."/>
        </authorList>
    </citation>
    <scope>NUCLEOTIDE SEQUENCE [LARGE SCALE GENOMIC DNA]</scope>
    <source>
        <strain evidence="8 9">DSM 19599</strain>
    </source>
</reference>
<feature type="transmembrane region" description="Helical" evidence="6">
    <location>
        <begin position="374"/>
        <end position="393"/>
    </location>
</feature>
<feature type="transmembrane region" description="Helical" evidence="6">
    <location>
        <begin position="27"/>
        <end position="48"/>
    </location>
</feature>
<proteinExistence type="inferred from homology"/>
<keyword evidence="3 6" id="KW-0812">Transmembrane</keyword>
<accession>A0A1M7ZQT4</accession>
<feature type="transmembrane region" description="Helical" evidence="6">
    <location>
        <begin position="68"/>
        <end position="85"/>
    </location>
</feature>
<dbReference type="AlphaFoldDB" id="A0A1M7ZQT4"/>
<keyword evidence="2 6" id="KW-0813">Transport</keyword>
<evidence type="ECO:0000256" key="6">
    <source>
        <dbReference type="RuleBase" id="RU363032"/>
    </source>
</evidence>
<dbReference type="InterPro" id="IPR051204">
    <property type="entry name" value="ABC_transp_perm/SBD"/>
</dbReference>
<keyword evidence="4 6" id="KW-1133">Transmembrane helix</keyword>
<keyword evidence="5 6" id="KW-0472">Membrane</keyword>
<dbReference type="PROSITE" id="PS50928">
    <property type="entry name" value="ABC_TM1"/>
    <property type="match status" value="1"/>
</dbReference>
<feature type="transmembrane region" description="Helical" evidence="6">
    <location>
        <begin position="320"/>
        <end position="341"/>
    </location>
</feature>
<dbReference type="GO" id="GO:0005886">
    <property type="term" value="C:plasma membrane"/>
    <property type="evidence" value="ECO:0007669"/>
    <property type="project" value="UniProtKB-SubCell"/>
</dbReference>
<dbReference type="PANTHER" id="PTHR30177">
    <property type="entry name" value="GLYCINE BETAINE/L-PROLINE TRANSPORT SYSTEM PERMEASE PROTEIN PROW"/>
    <property type="match status" value="1"/>
</dbReference>
<evidence type="ECO:0000313" key="9">
    <source>
        <dbReference type="Proteomes" id="UP000186406"/>
    </source>
</evidence>
<dbReference type="OrthoDB" id="9801163at2"/>
<organism evidence="8 9">
    <name type="scientific">Pseudoxanthobacter soli DSM 19599</name>
    <dbReference type="NCBI Taxonomy" id="1123029"/>
    <lineage>
        <taxon>Bacteria</taxon>
        <taxon>Pseudomonadati</taxon>
        <taxon>Pseudomonadota</taxon>
        <taxon>Alphaproteobacteria</taxon>
        <taxon>Hyphomicrobiales</taxon>
        <taxon>Segnochrobactraceae</taxon>
        <taxon>Pseudoxanthobacter</taxon>
    </lineage>
</organism>
<feature type="transmembrane region" description="Helical" evidence="6">
    <location>
        <begin position="347"/>
        <end position="367"/>
    </location>
</feature>
<evidence type="ECO:0000259" key="7">
    <source>
        <dbReference type="PROSITE" id="PS50928"/>
    </source>
</evidence>
<dbReference type="STRING" id="1123029.SAMN02745172_03943"/>
<comment type="subcellular location">
    <subcellularLocation>
        <location evidence="1 6">Cell membrane</location>
        <topology evidence="1 6">Multi-pass membrane protein</topology>
    </subcellularLocation>
</comment>
<dbReference type="InterPro" id="IPR035906">
    <property type="entry name" value="MetI-like_sf"/>
</dbReference>
<feature type="transmembrane region" description="Helical" evidence="6">
    <location>
        <begin position="156"/>
        <end position="178"/>
    </location>
</feature>
<evidence type="ECO:0000313" key="8">
    <source>
        <dbReference type="EMBL" id="SHO67268.1"/>
    </source>
</evidence>
<evidence type="ECO:0000256" key="3">
    <source>
        <dbReference type="ARBA" id="ARBA00022692"/>
    </source>
</evidence>
<dbReference type="RefSeq" id="WP_084564975.1">
    <property type="nucleotide sequence ID" value="NZ_FRXO01000012.1"/>
</dbReference>
<keyword evidence="9" id="KW-1185">Reference proteome</keyword>
<evidence type="ECO:0000256" key="4">
    <source>
        <dbReference type="ARBA" id="ARBA00022989"/>
    </source>
</evidence>
<protein>
    <submittedName>
        <fullName evidence="8">Osmoprotectant transport system permease protein</fullName>
    </submittedName>
</protein>
<dbReference type="Pfam" id="PF00528">
    <property type="entry name" value="BPD_transp_1"/>
    <property type="match status" value="1"/>
</dbReference>
<dbReference type="CDD" id="cd06261">
    <property type="entry name" value="TM_PBP2"/>
    <property type="match status" value="1"/>
</dbReference>
<dbReference type="GO" id="GO:0055085">
    <property type="term" value="P:transmembrane transport"/>
    <property type="evidence" value="ECO:0007669"/>
    <property type="project" value="InterPro"/>
</dbReference>
<feature type="transmembrane region" description="Helical" evidence="6">
    <location>
        <begin position="97"/>
        <end position="117"/>
    </location>
</feature>